<feature type="transmembrane region" description="Helical" evidence="1">
    <location>
        <begin position="135"/>
        <end position="154"/>
    </location>
</feature>
<dbReference type="EMBL" id="FOKV01000012">
    <property type="protein sequence ID" value="SFC89454.1"/>
    <property type="molecule type" value="Genomic_DNA"/>
</dbReference>
<dbReference type="Gene3D" id="1.20.144.10">
    <property type="entry name" value="Phosphatidic acid phosphatase type 2/haloperoxidase"/>
    <property type="match status" value="1"/>
</dbReference>
<dbReference type="InterPro" id="IPR036938">
    <property type="entry name" value="PAP2/HPO_sf"/>
</dbReference>
<dbReference type="Pfam" id="PF01569">
    <property type="entry name" value="PAP2"/>
    <property type="match status" value="1"/>
</dbReference>
<dbReference type="InterPro" id="IPR000326">
    <property type="entry name" value="PAP2/HPO"/>
</dbReference>
<evidence type="ECO:0000259" key="2">
    <source>
        <dbReference type="SMART" id="SM00014"/>
    </source>
</evidence>
<dbReference type="Proteomes" id="UP000199438">
    <property type="component" value="Unassembled WGS sequence"/>
</dbReference>
<accession>A0A1I1MVH3</accession>
<keyword evidence="1" id="KW-0812">Transmembrane</keyword>
<dbReference type="PANTHER" id="PTHR14969:SF13">
    <property type="entry name" value="AT30094P"/>
    <property type="match status" value="1"/>
</dbReference>
<dbReference type="AlphaFoldDB" id="A0A1I1MVH3"/>
<keyword evidence="1" id="KW-1133">Transmembrane helix</keyword>
<dbReference type="RefSeq" id="WP_092544863.1">
    <property type="nucleotide sequence ID" value="NZ_FOKV01000012.1"/>
</dbReference>
<proteinExistence type="predicted"/>
<feature type="transmembrane region" description="Helical" evidence="1">
    <location>
        <begin position="106"/>
        <end position="128"/>
    </location>
</feature>
<feature type="transmembrane region" description="Helical" evidence="1">
    <location>
        <begin position="25"/>
        <end position="48"/>
    </location>
</feature>
<protein>
    <submittedName>
        <fullName evidence="3">Undecaprenyl-diphosphatase</fullName>
    </submittedName>
</protein>
<dbReference type="STRING" id="1334022.SAMN04487907_11212"/>
<dbReference type="SUPFAM" id="SSF48317">
    <property type="entry name" value="Acid phosphatase/Vanadium-dependent haloperoxidase"/>
    <property type="match status" value="1"/>
</dbReference>
<dbReference type="OrthoDB" id="9789113at2"/>
<feature type="domain" description="Phosphatidic acid phosphatase type 2/haloperoxidase" evidence="2">
    <location>
        <begin position="59"/>
        <end position="175"/>
    </location>
</feature>
<keyword evidence="4" id="KW-1185">Reference proteome</keyword>
<evidence type="ECO:0000313" key="4">
    <source>
        <dbReference type="Proteomes" id="UP000199438"/>
    </source>
</evidence>
<reference evidence="4" key="1">
    <citation type="submission" date="2016-10" db="EMBL/GenBank/DDBJ databases">
        <authorList>
            <person name="Varghese N."/>
            <person name="Submissions S."/>
        </authorList>
    </citation>
    <scope>NUCLEOTIDE SEQUENCE [LARGE SCALE GENOMIC DNA]</scope>
    <source>
        <strain evidence="4">DSM 24499</strain>
    </source>
</reference>
<evidence type="ECO:0000256" key="1">
    <source>
        <dbReference type="SAM" id="Phobius"/>
    </source>
</evidence>
<evidence type="ECO:0000313" key="3">
    <source>
        <dbReference type="EMBL" id="SFC89454.1"/>
    </source>
</evidence>
<feature type="transmembrane region" description="Helical" evidence="1">
    <location>
        <begin position="160"/>
        <end position="177"/>
    </location>
</feature>
<keyword evidence="1" id="KW-0472">Membrane</keyword>
<sequence length="188" mass="21849">MEELIELDHKLFLYLNNLGSETWDWMWIGISDKWMAIPLYAFLLFLLFKKFGWKYSVATMVCIALLITCTDQMSNVFKDFFMRPRPCRQEGVTEFARIVAERCGKYGFYSAHASSTFAVAIFLGSIFIKKIPKMIWFLLLWAAIVAYSRVYLGVHYPGDILIGALFGILYGYLLYLLQQFVVKKLNVV</sequence>
<name>A0A1I1MVH3_9FLAO</name>
<dbReference type="PANTHER" id="PTHR14969">
    <property type="entry name" value="SPHINGOSINE-1-PHOSPHATE PHOSPHOHYDROLASE"/>
    <property type="match status" value="1"/>
</dbReference>
<gene>
    <name evidence="3" type="ORF">SAMN04487907_11212</name>
</gene>
<dbReference type="SMART" id="SM00014">
    <property type="entry name" value="acidPPc"/>
    <property type="match status" value="1"/>
</dbReference>
<organism evidence="3 4">
    <name type="scientific">Zunongwangia mangrovi</name>
    <dbReference type="NCBI Taxonomy" id="1334022"/>
    <lineage>
        <taxon>Bacteria</taxon>
        <taxon>Pseudomonadati</taxon>
        <taxon>Bacteroidota</taxon>
        <taxon>Flavobacteriia</taxon>
        <taxon>Flavobacteriales</taxon>
        <taxon>Flavobacteriaceae</taxon>
        <taxon>Zunongwangia</taxon>
    </lineage>
</organism>